<proteinExistence type="predicted"/>
<sequence>MPETVEGRAHHLTSLWGLEAYPDSSRQVQGLWADYTATETKAAEIPEGIVQKLTPQTTLRRGKHGKQTPIIAKELQGTDTEPPAIAITSLALRGVHYSVRALIVDLGLLWLRVAYLTHTSVQVYSRMRWEELLLVSSKLRKFSVALAIECVDFVLAFVSMDKLFQPIWSTTRTGLPVEPPYVLDEYGRFLDGVAVWIKSRWHTSRFDFAVNAIRGASDVWIGIGAYTVNEVFFIAGIPMGIRECELFNSPSRTARLCEAYWAFAQRAEDKLPALLRPAWDRGLLAPSRDERHAYPEKMLYIYGKLSLSLPTSLVQLAEEHNRNVREITTVFEREDIPFWFRSEWLELLPDPFEPAYILESLQSDGKYHLGHLIFPREWNALQSYYQFPCPTRTDPLTLAYTCLHVDIEAAETHLRPISDIQSVFADLSDRSNRRSIKPYAMSTSKKGCLWSLIDLYPSTSRANEKEHSTSVAMKEIPEEHAFIKQSSDKGVAIGAFEWAPNGRVLKQGRRVLRVPMRDHYSAEFSENDVKQLTIRTWKKEYIEKETAKIIKLAKRKGREPTATELAVGSRKLSDAACRQRDRRVKQALEEHHRLFGDLKRKREEDLTPAVLTSGDVNALPKPKRVSVDKQLLAASAKENIDMGPRATRSRLAMAKSVSL</sequence>
<accession>A0A8H5CDZ2</accession>
<organism evidence="1 2">
    <name type="scientific">Ephemerocybe angulata</name>
    <dbReference type="NCBI Taxonomy" id="980116"/>
    <lineage>
        <taxon>Eukaryota</taxon>
        <taxon>Fungi</taxon>
        <taxon>Dikarya</taxon>
        <taxon>Basidiomycota</taxon>
        <taxon>Agaricomycotina</taxon>
        <taxon>Agaricomycetes</taxon>
        <taxon>Agaricomycetidae</taxon>
        <taxon>Agaricales</taxon>
        <taxon>Agaricineae</taxon>
        <taxon>Psathyrellaceae</taxon>
        <taxon>Ephemerocybe</taxon>
    </lineage>
</organism>
<gene>
    <name evidence="1" type="ORF">D9611_012375</name>
</gene>
<dbReference type="Proteomes" id="UP000541558">
    <property type="component" value="Unassembled WGS sequence"/>
</dbReference>
<keyword evidence="2" id="KW-1185">Reference proteome</keyword>
<evidence type="ECO:0000313" key="2">
    <source>
        <dbReference type="Proteomes" id="UP000541558"/>
    </source>
</evidence>
<name>A0A8H5CDZ2_9AGAR</name>
<dbReference type="AlphaFoldDB" id="A0A8H5CDZ2"/>
<dbReference type="OrthoDB" id="3268838at2759"/>
<protein>
    <submittedName>
        <fullName evidence="1">Uncharacterized protein</fullName>
    </submittedName>
</protein>
<reference evidence="1 2" key="1">
    <citation type="journal article" date="2020" name="ISME J.">
        <title>Uncovering the hidden diversity of litter-decomposition mechanisms in mushroom-forming fungi.</title>
        <authorList>
            <person name="Floudas D."/>
            <person name="Bentzer J."/>
            <person name="Ahren D."/>
            <person name="Johansson T."/>
            <person name="Persson P."/>
            <person name="Tunlid A."/>
        </authorList>
    </citation>
    <scope>NUCLEOTIDE SEQUENCE [LARGE SCALE GENOMIC DNA]</scope>
    <source>
        <strain evidence="1 2">CBS 175.51</strain>
    </source>
</reference>
<comment type="caution">
    <text evidence="1">The sequence shown here is derived from an EMBL/GenBank/DDBJ whole genome shotgun (WGS) entry which is preliminary data.</text>
</comment>
<evidence type="ECO:0000313" key="1">
    <source>
        <dbReference type="EMBL" id="KAF5339994.1"/>
    </source>
</evidence>
<dbReference type="EMBL" id="JAACJK010000005">
    <property type="protein sequence ID" value="KAF5339994.1"/>
    <property type="molecule type" value="Genomic_DNA"/>
</dbReference>